<evidence type="ECO:0000256" key="11">
    <source>
        <dbReference type="ARBA" id="ARBA00023136"/>
    </source>
</evidence>
<evidence type="ECO:0000256" key="1">
    <source>
        <dbReference type="ARBA" id="ARBA00000085"/>
    </source>
</evidence>
<evidence type="ECO:0000256" key="13">
    <source>
        <dbReference type="SAM" id="MobiDB-lite"/>
    </source>
</evidence>
<dbReference type="SMART" id="SM00065">
    <property type="entry name" value="GAF"/>
    <property type="match status" value="1"/>
</dbReference>
<evidence type="ECO:0000259" key="15">
    <source>
        <dbReference type="PROSITE" id="PS50112"/>
    </source>
</evidence>
<dbReference type="Proteomes" id="UP000306196">
    <property type="component" value="Unassembled WGS sequence"/>
</dbReference>
<dbReference type="SMART" id="SM00387">
    <property type="entry name" value="HATPase_c"/>
    <property type="match status" value="1"/>
</dbReference>
<evidence type="ECO:0000313" key="17">
    <source>
        <dbReference type="EMBL" id="TLD71376.1"/>
    </source>
</evidence>
<evidence type="ECO:0000256" key="8">
    <source>
        <dbReference type="ARBA" id="ARBA00022777"/>
    </source>
</evidence>
<feature type="domain" description="PAC" evidence="16">
    <location>
        <begin position="501"/>
        <end position="548"/>
    </location>
</feature>
<dbReference type="EC" id="2.7.13.3" evidence="3"/>
<keyword evidence="4" id="KW-1003">Cell membrane</keyword>
<keyword evidence="8" id="KW-0418">Kinase</keyword>
<comment type="caution">
    <text evidence="17">The sequence shown here is derived from an EMBL/GenBank/DDBJ whole genome shotgun (WGS) entry which is preliminary data.</text>
</comment>
<dbReference type="EMBL" id="VAUV01000005">
    <property type="protein sequence ID" value="TLD71376.1"/>
    <property type="molecule type" value="Genomic_DNA"/>
</dbReference>
<evidence type="ECO:0000256" key="3">
    <source>
        <dbReference type="ARBA" id="ARBA00012438"/>
    </source>
</evidence>
<keyword evidence="5" id="KW-0597">Phosphoprotein</keyword>
<dbReference type="AlphaFoldDB" id="A0A5R8KGF3"/>
<evidence type="ECO:0000256" key="12">
    <source>
        <dbReference type="SAM" id="Coils"/>
    </source>
</evidence>
<dbReference type="FunFam" id="3.30.565.10:FF:000023">
    <property type="entry name" value="PAS domain-containing sensor histidine kinase"/>
    <property type="match status" value="1"/>
</dbReference>
<dbReference type="SUPFAM" id="SSF55874">
    <property type="entry name" value="ATPase domain of HSP90 chaperone/DNA topoisomerase II/histidine kinase"/>
    <property type="match status" value="1"/>
</dbReference>
<keyword evidence="6" id="KW-0808">Transferase</keyword>
<dbReference type="CDD" id="cd16922">
    <property type="entry name" value="HATPase_EvgS-ArcB-TorS-like"/>
    <property type="match status" value="1"/>
</dbReference>
<dbReference type="RefSeq" id="WP_138085589.1">
    <property type="nucleotide sequence ID" value="NZ_VAUV01000005.1"/>
</dbReference>
<evidence type="ECO:0000256" key="2">
    <source>
        <dbReference type="ARBA" id="ARBA00004236"/>
    </source>
</evidence>
<dbReference type="InterPro" id="IPR001610">
    <property type="entry name" value="PAC"/>
</dbReference>
<organism evidence="17 18">
    <name type="scientific">Phragmitibacter flavus</name>
    <dbReference type="NCBI Taxonomy" id="2576071"/>
    <lineage>
        <taxon>Bacteria</taxon>
        <taxon>Pseudomonadati</taxon>
        <taxon>Verrucomicrobiota</taxon>
        <taxon>Verrucomicrobiia</taxon>
        <taxon>Verrucomicrobiales</taxon>
        <taxon>Verrucomicrobiaceae</taxon>
        <taxon>Phragmitibacter</taxon>
    </lineage>
</organism>
<dbReference type="InterPro" id="IPR029016">
    <property type="entry name" value="GAF-like_dom_sf"/>
</dbReference>
<dbReference type="Gene3D" id="1.10.287.130">
    <property type="match status" value="1"/>
</dbReference>
<dbReference type="InterPro" id="IPR000014">
    <property type="entry name" value="PAS"/>
</dbReference>
<dbReference type="InterPro" id="IPR003018">
    <property type="entry name" value="GAF"/>
</dbReference>
<gene>
    <name evidence="17" type="ORF">FEM03_07545</name>
</gene>
<dbReference type="Pfam" id="PF02518">
    <property type="entry name" value="HATPase_c"/>
    <property type="match status" value="1"/>
</dbReference>
<comment type="catalytic activity">
    <reaction evidence="1">
        <text>ATP + protein L-histidine = ADP + protein N-phospho-L-histidine.</text>
        <dbReference type="EC" id="2.7.13.3"/>
    </reaction>
</comment>
<dbReference type="SMART" id="SM00091">
    <property type="entry name" value="PAS"/>
    <property type="match status" value="2"/>
</dbReference>
<dbReference type="PRINTS" id="PR00344">
    <property type="entry name" value="BCTRLSENSOR"/>
</dbReference>
<dbReference type="SUPFAM" id="SSF103657">
    <property type="entry name" value="BAR/IMD domain-like"/>
    <property type="match status" value="1"/>
</dbReference>
<evidence type="ECO:0000313" key="18">
    <source>
        <dbReference type="Proteomes" id="UP000306196"/>
    </source>
</evidence>
<keyword evidence="11" id="KW-0472">Membrane</keyword>
<dbReference type="Pfam" id="PF13426">
    <property type="entry name" value="PAS_9"/>
    <property type="match status" value="1"/>
</dbReference>
<dbReference type="GO" id="GO:0000155">
    <property type="term" value="F:phosphorelay sensor kinase activity"/>
    <property type="evidence" value="ECO:0007669"/>
    <property type="project" value="InterPro"/>
</dbReference>
<dbReference type="InterPro" id="IPR036097">
    <property type="entry name" value="HisK_dim/P_sf"/>
</dbReference>
<feature type="coiled-coil region" evidence="12">
    <location>
        <begin position="539"/>
        <end position="570"/>
    </location>
</feature>
<name>A0A5R8KGF3_9BACT</name>
<feature type="domain" description="Histidine kinase" evidence="14">
    <location>
        <begin position="580"/>
        <end position="799"/>
    </location>
</feature>
<dbReference type="Pfam" id="PF13596">
    <property type="entry name" value="PAS_10"/>
    <property type="match status" value="1"/>
</dbReference>
<dbReference type="Gene3D" id="3.30.450.40">
    <property type="match status" value="1"/>
</dbReference>
<evidence type="ECO:0000256" key="9">
    <source>
        <dbReference type="ARBA" id="ARBA00022840"/>
    </source>
</evidence>
<dbReference type="GO" id="GO:0005886">
    <property type="term" value="C:plasma membrane"/>
    <property type="evidence" value="ECO:0007669"/>
    <property type="project" value="UniProtKB-SubCell"/>
</dbReference>
<evidence type="ECO:0000256" key="5">
    <source>
        <dbReference type="ARBA" id="ARBA00022553"/>
    </source>
</evidence>
<dbReference type="Pfam" id="PF00512">
    <property type="entry name" value="HisKA"/>
    <property type="match status" value="1"/>
</dbReference>
<dbReference type="InterPro" id="IPR000700">
    <property type="entry name" value="PAS-assoc_C"/>
</dbReference>
<evidence type="ECO:0000259" key="16">
    <source>
        <dbReference type="PROSITE" id="PS50113"/>
    </source>
</evidence>
<evidence type="ECO:0000256" key="10">
    <source>
        <dbReference type="ARBA" id="ARBA00023012"/>
    </source>
</evidence>
<dbReference type="PANTHER" id="PTHR43047">
    <property type="entry name" value="TWO-COMPONENT HISTIDINE PROTEIN KINASE"/>
    <property type="match status" value="1"/>
</dbReference>
<evidence type="ECO:0000256" key="7">
    <source>
        <dbReference type="ARBA" id="ARBA00022741"/>
    </source>
</evidence>
<comment type="subcellular location">
    <subcellularLocation>
        <location evidence="2">Cell membrane</location>
    </subcellularLocation>
</comment>
<dbReference type="SUPFAM" id="SSF47384">
    <property type="entry name" value="Homodimeric domain of signal transducing histidine kinase"/>
    <property type="match status" value="1"/>
</dbReference>
<feature type="domain" description="PAS" evidence="15">
    <location>
        <begin position="423"/>
        <end position="465"/>
    </location>
</feature>
<keyword evidence="9" id="KW-0067">ATP-binding</keyword>
<dbReference type="SMART" id="SM00086">
    <property type="entry name" value="PAC"/>
    <property type="match status" value="2"/>
</dbReference>
<dbReference type="PROSITE" id="PS50113">
    <property type="entry name" value="PAC"/>
    <property type="match status" value="1"/>
</dbReference>
<dbReference type="SMART" id="SM00388">
    <property type="entry name" value="HisKA"/>
    <property type="match status" value="1"/>
</dbReference>
<dbReference type="InterPro" id="IPR027267">
    <property type="entry name" value="AH/BAR_dom_sf"/>
</dbReference>
<dbReference type="Gene3D" id="3.30.450.20">
    <property type="entry name" value="PAS domain"/>
    <property type="match status" value="2"/>
</dbReference>
<dbReference type="PROSITE" id="PS50109">
    <property type="entry name" value="HIS_KIN"/>
    <property type="match status" value="1"/>
</dbReference>
<protein>
    <recommendedName>
        <fullName evidence="3">histidine kinase</fullName>
        <ecNumber evidence="3">2.7.13.3</ecNumber>
    </recommendedName>
</protein>
<dbReference type="SUPFAM" id="SSF55781">
    <property type="entry name" value="GAF domain-like"/>
    <property type="match status" value="1"/>
</dbReference>
<keyword evidence="12" id="KW-0175">Coiled coil</keyword>
<reference evidence="17 18" key="1">
    <citation type="submission" date="2019-05" db="EMBL/GenBank/DDBJ databases">
        <title>Verrucobacter flavum gen. nov., sp. nov. a new member of the family Verrucomicrobiaceae.</title>
        <authorList>
            <person name="Szuroczki S."/>
            <person name="Abbaszade G."/>
            <person name="Szabo A."/>
            <person name="Felfoldi T."/>
            <person name="Schumann P."/>
            <person name="Boka K."/>
            <person name="Keki Z."/>
            <person name="Toumi M."/>
            <person name="Toth E."/>
        </authorList>
    </citation>
    <scope>NUCLEOTIDE SEQUENCE [LARGE SCALE GENOMIC DNA]</scope>
    <source>
        <strain evidence="17 18">MG-N-17</strain>
    </source>
</reference>
<keyword evidence="7" id="KW-0547">Nucleotide-binding</keyword>
<dbReference type="InterPro" id="IPR004358">
    <property type="entry name" value="Sig_transdc_His_kin-like_C"/>
</dbReference>
<proteinExistence type="predicted"/>
<dbReference type="Gene3D" id="3.30.565.10">
    <property type="entry name" value="Histidine kinase-like ATPase, C-terminal domain"/>
    <property type="match status" value="1"/>
</dbReference>
<dbReference type="PANTHER" id="PTHR43047:SF64">
    <property type="entry name" value="HISTIDINE KINASE CONTAINING CHEY-HOMOLOGOUS RECEIVER DOMAIN AND PAS DOMAIN-RELATED"/>
    <property type="match status" value="1"/>
</dbReference>
<evidence type="ECO:0000256" key="4">
    <source>
        <dbReference type="ARBA" id="ARBA00022475"/>
    </source>
</evidence>
<dbReference type="OrthoDB" id="9813394at2"/>
<dbReference type="InterPro" id="IPR036890">
    <property type="entry name" value="HATPase_C_sf"/>
</dbReference>
<feature type="coiled-coil region" evidence="12">
    <location>
        <begin position="42"/>
        <end position="111"/>
    </location>
</feature>
<accession>A0A5R8KGF3</accession>
<evidence type="ECO:0000259" key="14">
    <source>
        <dbReference type="PROSITE" id="PS50109"/>
    </source>
</evidence>
<keyword evidence="10" id="KW-0902">Two-component regulatory system</keyword>
<dbReference type="CDD" id="cd00082">
    <property type="entry name" value="HisKA"/>
    <property type="match status" value="1"/>
</dbReference>
<dbReference type="InterPro" id="IPR005467">
    <property type="entry name" value="His_kinase_dom"/>
</dbReference>
<sequence>MSTEPSLPDTSPDRAAPTVTSGLKGEEEQGIASKPSMMGDVVSRLEEELERVRRKLRETVEKYEASIEELKVFTKELQAKNEELRSSTEELETSREKLQSITEEITTVKKDLKLKVEEVAQGNSDLQNLMASSNIATIFVDRELRIKRYTPSAVALFGLIDTDVGRPLSELRHQFDYGGMVDDASRVLEQMGVSEHEIRCRDGRWFLARMLPYRSAANNSAGVVLNFVEITALKSLEEAFQAVKKEKDADLAAMEWLQNLSNRLIATCELQPLFEQILSAAIEIQAGDCGMLQLWNRHSEMLEIVAHQGVEAEHLSRFGELSRQDVSTTSKRAWNERRRIVVEDVEQDPNLARQRDALQTHGIRSIHSIPLCGRSGEPLGVLSVKFKQPRKPAARELRLTDILARQAADLIELKVTAEDLRRFKNRLQRAVEIETVGILFLKNNGRISYVNDAFLQMSGYSRSDFEEGILAQAFFSSGVLDNGRGEGVIPDAGSNQKPHLATFERQFQRRDGSLWWALSTGTSIFDDEDALFFIDLTERKKAEEALLKSREELETSLRATEEARRVAEEADKVKERFIAVLSHELRTPLTPILIAVQSLLGDPDLSRDVKETLGMIERNVLLETRFINDLLDLTHINRGSLSMANQPLDLHEAVKNALEVCASDFEQKNHRLEVHLKAPRSRIKGDFDRLQQVFWNLLKNAVKFTPAGKEIRVSTYVEANEHICVTVTDTGIGIDGHHLEKIFKPFVQADSTINQNYGGLGLGLAISKVTIDAHGGKLKAHSEGHGRGSTFTVSFPLIS</sequence>
<dbReference type="InterPro" id="IPR035965">
    <property type="entry name" value="PAS-like_dom_sf"/>
</dbReference>
<dbReference type="NCBIfam" id="TIGR00229">
    <property type="entry name" value="sensory_box"/>
    <property type="match status" value="2"/>
</dbReference>
<dbReference type="InterPro" id="IPR003594">
    <property type="entry name" value="HATPase_dom"/>
</dbReference>
<dbReference type="InterPro" id="IPR003661">
    <property type="entry name" value="HisK_dim/P_dom"/>
</dbReference>
<dbReference type="CDD" id="cd00130">
    <property type="entry name" value="PAS"/>
    <property type="match status" value="2"/>
</dbReference>
<dbReference type="SUPFAM" id="SSF55785">
    <property type="entry name" value="PYP-like sensor domain (PAS domain)"/>
    <property type="match status" value="2"/>
</dbReference>
<feature type="region of interest" description="Disordered" evidence="13">
    <location>
        <begin position="1"/>
        <end position="38"/>
    </location>
</feature>
<dbReference type="PROSITE" id="PS50112">
    <property type="entry name" value="PAS"/>
    <property type="match status" value="1"/>
</dbReference>
<dbReference type="Pfam" id="PF13185">
    <property type="entry name" value="GAF_2"/>
    <property type="match status" value="1"/>
</dbReference>
<evidence type="ECO:0000256" key="6">
    <source>
        <dbReference type="ARBA" id="ARBA00022679"/>
    </source>
</evidence>
<keyword evidence="18" id="KW-1185">Reference proteome</keyword>
<dbReference type="GO" id="GO:0005524">
    <property type="term" value="F:ATP binding"/>
    <property type="evidence" value="ECO:0007669"/>
    <property type="project" value="UniProtKB-KW"/>
</dbReference>